<dbReference type="GO" id="GO:0005886">
    <property type="term" value="C:plasma membrane"/>
    <property type="evidence" value="ECO:0007669"/>
    <property type="project" value="UniProtKB-SubCell"/>
</dbReference>
<feature type="binding site" evidence="15">
    <location>
        <begin position="11"/>
        <end position="18"/>
    </location>
    <ligand>
        <name>GTP</name>
        <dbReference type="ChEBI" id="CHEBI:37565"/>
        <label>1</label>
    </ligand>
</feature>
<evidence type="ECO:0000256" key="11">
    <source>
        <dbReference type="ARBA" id="ARBA00023134"/>
    </source>
</evidence>
<keyword evidence="8 17" id="KW-1133">Transmembrane helix</keyword>
<comment type="subcellular location">
    <subcellularLocation>
        <location evidence="1">Cell inner membrane</location>
        <topology evidence="1">Multi-pass membrane protein</topology>
    </subcellularLocation>
</comment>
<evidence type="ECO:0000256" key="3">
    <source>
        <dbReference type="ARBA" id="ARBA00022475"/>
    </source>
</evidence>
<evidence type="ECO:0000256" key="16">
    <source>
        <dbReference type="PIRSR" id="PIRSR603373-2"/>
    </source>
</evidence>
<feature type="transmembrane region" description="Helical" evidence="17">
    <location>
        <begin position="305"/>
        <end position="325"/>
    </location>
</feature>
<name>A9A796_METM6</name>
<dbReference type="Pfam" id="PF07664">
    <property type="entry name" value="FeoB_C"/>
    <property type="match status" value="1"/>
</dbReference>
<dbReference type="HOGENOM" id="CLU_013350_3_2_2"/>
<dbReference type="InterPro" id="IPR006073">
    <property type="entry name" value="GTP-bd"/>
</dbReference>
<dbReference type="KEGG" id="mmx:MmarC6_0198"/>
<evidence type="ECO:0000256" key="13">
    <source>
        <dbReference type="ARBA" id="ARBA00031200"/>
    </source>
</evidence>
<feature type="transmembrane region" description="Helical" evidence="17">
    <location>
        <begin position="588"/>
        <end position="610"/>
    </location>
</feature>
<evidence type="ECO:0000256" key="17">
    <source>
        <dbReference type="SAM" id="Phobius"/>
    </source>
</evidence>
<keyword evidence="5" id="KW-0997">Cell inner membrane</keyword>
<feature type="binding site" evidence="16">
    <location>
        <position position="26"/>
    </location>
    <ligand>
        <name>Mg(2+)</name>
        <dbReference type="ChEBI" id="CHEBI:18420"/>
        <label>2</label>
    </ligand>
</feature>
<keyword evidence="10" id="KW-0406">Ion transport</keyword>
<evidence type="ECO:0000256" key="9">
    <source>
        <dbReference type="ARBA" id="ARBA00023004"/>
    </source>
</evidence>
<feature type="domain" description="FeoB-type G" evidence="18">
    <location>
        <begin position="4"/>
        <end position="169"/>
    </location>
</feature>
<dbReference type="NCBIfam" id="TIGR00437">
    <property type="entry name" value="feoB"/>
    <property type="match status" value="1"/>
</dbReference>
<evidence type="ECO:0000256" key="12">
    <source>
        <dbReference type="ARBA" id="ARBA00023136"/>
    </source>
</evidence>
<dbReference type="InterPro" id="IPR050860">
    <property type="entry name" value="FeoB_GTPase"/>
</dbReference>
<evidence type="ECO:0000256" key="5">
    <source>
        <dbReference type="ARBA" id="ARBA00022519"/>
    </source>
</evidence>
<evidence type="ECO:0000256" key="6">
    <source>
        <dbReference type="ARBA" id="ARBA00022692"/>
    </source>
</evidence>
<dbReference type="InterPro" id="IPR011640">
    <property type="entry name" value="Fe2_transport_prot_B_C"/>
</dbReference>
<dbReference type="EMBL" id="CP000867">
    <property type="protein sequence ID" value="ABX01020.1"/>
    <property type="molecule type" value="Genomic_DNA"/>
</dbReference>
<evidence type="ECO:0000259" key="18">
    <source>
        <dbReference type="PROSITE" id="PS51711"/>
    </source>
</evidence>
<feature type="binding site" evidence="16">
    <location>
        <position position="25"/>
    </location>
    <ligand>
        <name>Mg(2+)</name>
        <dbReference type="ChEBI" id="CHEBI:18420"/>
        <label>2</label>
    </ligand>
</feature>
<keyword evidence="16" id="KW-0479">Metal-binding</keyword>
<feature type="binding site" evidence="15">
    <location>
        <begin position="57"/>
        <end position="60"/>
    </location>
    <ligand>
        <name>GTP</name>
        <dbReference type="ChEBI" id="CHEBI:37565"/>
        <label>1</label>
    </ligand>
</feature>
<dbReference type="AlphaFoldDB" id="A9A796"/>
<dbReference type="PROSITE" id="PS51711">
    <property type="entry name" value="G_FEOB"/>
    <property type="match status" value="1"/>
</dbReference>
<feature type="transmembrane region" description="Helical" evidence="17">
    <location>
        <begin position="415"/>
        <end position="441"/>
    </location>
</feature>
<dbReference type="OrthoDB" id="85305at2157"/>
<dbReference type="InterPro" id="IPR003373">
    <property type="entry name" value="Fe2_transport_prot-B"/>
</dbReference>
<keyword evidence="3" id="KW-1003">Cell membrane</keyword>
<gene>
    <name evidence="19" type="ordered locus">MmarC6_0198</name>
</gene>
<dbReference type="GO" id="GO:0046872">
    <property type="term" value="F:metal ion binding"/>
    <property type="evidence" value="ECO:0007669"/>
    <property type="project" value="UniProtKB-KW"/>
</dbReference>
<accession>A9A796</accession>
<dbReference type="GO" id="GO:0005525">
    <property type="term" value="F:GTP binding"/>
    <property type="evidence" value="ECO:0007669"/>
    <property type="project" value="UniProtKB-KW"/>
</dbReference>
<sequence length="645" mass="71759">MYDFQNIALLGQPNVGKTTLFNVLTGSSQKIGNWPGVTVEKREGEFTYEKVHFMVTDLPGIYSLNSDSLDQKISRDFIIKSAETKNNVILNIVDTSNINRNLYLTLQLIELGISPVICLNLIDEAEKFGMKIDVKKLSEKLQIEVLKTSGRYNIGIDELKKAVYNYKPEKQEIKYSELLEDSVKVLEDNIKESLIPKKYEKVSRRGIALALLEGDPEFLSTFDEDIINLRNNLKNNVEHEIKHDIESYVVEQRYKKIDEILSEVTTGCELYDDVDSIVTHPAYGFLAFLTVFYLMYKFVYGAGDIFGGIVAGIFEVIGEMLSVVIPNAYQGILIDGLFAGVGAVLEFFPLVFLMILSLSILEDTGYLSRVTALLHGIMSKFGLNGKSSIPLMTCLGCTVPGIMGTRFISNHKERLITMLISPLVPCSARFVIIGFLAAVFFPQNATLFTISIIGITIMLMLLVSYILGKLIKGKSDDLIFELPPYRVPDWKNVFKMTWQKSKEFLKKAGTVIALGSVLFYALTTYPNPDLNYAMVIGNIIEPLTMLMGLDGTAGLSLLFGIFAKELVVSVLEISYPGNILEALTPLNAFVLALVSTIYLPCISAVAAMYLETRSLKWTGFGLAYNLALATVVGVTVYNIGRFFGF</sequence>
<feature type="transmembrane region" description="Helical" evidence="17">
    <location>
        <begin position="543"/>
        <end position="567"/>
    </location>
</feature>
<dbReference type="InterPro" id="IPR027417">
    <property type="entry name" value="P-loop_NTPase"/>
</dbReference>
<evidence type="ECO:0000256" key="15">
    <source>
        <dbReference type="PIRSR" id="PIRSR603373-1"/>
    </source>
</evidence>
<dbReference type="Pfam" id="PF17910">
    <property type="entry name" value="FeoB_Cyto"/>
    <property type="match status" value="1"/>
</dbReference>
<keyword evidence="7 15" id="KW-0547">Nucleotide-binding</keyword>
<proteinExistence type="predicted"/>
<evidence type="ECO:0000256" key="10">
    <source>
        <dbReference type="ARBA" id="ARBA00023065"/>
    </source>
</evidence>
<keyword evidence="2" id="KW-0813">Transport</keyword>
<feature type="transmembrane region" description="Helical" evidence="17">
    <location>
        <begin position="337"/>
        <end position="361"/>
    </location>
</feature>
<evidence type="ECO:0000313" key="19">
    <source>
        <dbReference type="EMBL" id="ABX01020.1"/>
    </source>
</evidence>
<dbReference type="Pfam" id="PF07670">
    <property type="entry name" value="Gate"/>
    <property type="match status" value="2"/>
</dbReference>
<keyword evidence="16" id="KW-0460">Magnesium</keyword>
<evidence type="ECO:0000256" key="8">
    <source>
        <dbReference type="ARBA" id="ARBA00022989"/>
    </source>
</evidence>
<dbReference type="STRING" id="444158.MmarC6_0198"/>
<evidence type="ECO:0000256" key="7">
    <source>
        <dbReference type="ARBA" id="ARBA00022741"/>
    </source>
</evidence>
<feature type="transmembrane region" description="Helical" evidence="17">
    <location>
        <begin position="504"/>
        <end position="523"/>
    </location>
</feature>
<keyword evidence="12 17" id="KW-0472">Membrane</keyword>
<dbReference type="eggNOG" id="arCOG00359">
    <property type="taxonomic scope" value="Archaea"/>
</dbReference>
<keyword evidence="9" id="KW-0408">Iron</keyword>
<dbReference type="PhylomeDB" id="A9A796"/>
<keyword evidence="4" id="KW-0410">Iron transport</keyword>
<keyword evidence="6 17" id="KW-0812">Transmembrane</keyword>
<dbReference type="Gene3D" id="3.40.50.300">
    <property type="entry name" value="P-loop containing nucleotide triphosphate hydrolases"/>
    <property type="match status" value="1"/>
</dbReference>
<organism evidence="19">
    <name type="scientific">Methanococcus maripaludis (strain C6 / ATCC BAA-1332)</name>
    <dbReference type="NCBI Taxonomy" id="444158"/>
    <lineage>
        <taxon>Archaea</taxon>
        <taxon>Methanobacteriati</taxon>
        <taxon>Methanobacteriota</taxon>
        <taxon>Methanomada group</taxon>
        <taxon>Methanococci</taxon>
        <taxon>Methanococcales</taxon>
        <taxon>Methanococcaceae</taxon>
        <taxon>Methanococcus</taxon>
    </lineage>
</organism>
<dbReference type="GO" id="GO:0015093">
    <property type="term" value="F:ferrous iron transmembrane transporter activity"/>
    <property type="evidence" value="ECO:0007669"/>
    <property type="project" value="UniProtKB-UniRule"/>
</dbReference>
<feature type="transmembrane region" description="Helical" evidence="17">
    <location>
        <begin position="447"/>
        <end position="467"/>
    </location>
</feature>
<dbReference type="Pfam" id="PF02421">
    <property type="entry name" value="FeoB_N"/>
    <property type="match status" value="1"/>
</dbReference>
<feature type="transmembrane region" description="Helical" evidence="17">
    <location>
        <begin position="282"/>
        <end position="299"/>
    </location>
</feature>
<dbReference type="InterPro" id="IPR011642">
    <property type="entry name" value="Gate_dom"/>
</dbReference>
<feature type="transmembrane region" description="Helical" evidence="17">
    <location>
        <begin position="622"/>
        <end position="640"/>
    </location>
</feature>
<evidence type="ECO:0000256" key="14">
    <source>
        <dbReference type="NCBIfam" id="TIGR00437"/>
    </source>
</evidence>
<dbReference type="InterPro" id="IPR030389">
    <property type="entry name" value="G_FEOB_dom"/>
</dbReference>
<evidence type="ECO:0000256" key="2">
    <source>
        <dbReference type="ARBA" id="ARBA00022448"/>
    </source>
</evidence>
<dbReference type="Gene3D" id="1.10.287.1770">
    <property type="match status" value="1"/>
</dbReference>
<dbReference type="InterPro" id="IPR041069">
    <property type="entry name" value="FeoB_Cyto"/>
</dbReference>
<protein>
    <recommendedName>
        <fullName evidence="13 14">Ferrous iron transport protein B</fullName>
    </recommendedName>
</protein>
<evidence type="ECO:0000256" key="4">
    <source>
        <dbReference type="ARBA" id="ARBA00022496"/>
    </source>
</evidence>
<keyword evidence="11 15" id="KW-0342">GTP-binding</keyword>
<dbReference type="FunFam" id="3.40.50.300:FF:000426">
    <property type="entry name" value="Ferrous iron transport protein B"/>
    <property type="match status" value="1"/>
</dbReference>
<dbReference type="CDD" id="cd01879">
    <property type="entry name" value="FeoB"/>
    <property type="match status" value="1"/>
</dbReference>
<reference evidence="19" key="1">
    <citation type="submission" date="2007-10" db="EMBL/GenBank/DDBJ databases">
        <title>Complete sequence of Methanococcus maripaludis C6.</title>
        <authorList>
            <consortium name="US DOE Joint Genome Institute"/>
            <person name="Copeland A."/>
            <person name="Lucas S."/>
            <person name="Lapidus A."/>
            <person name="Barry K."/>
            <person name="Glavina del Rio T."/>
            <person name="Dalin E."/>
            <person name="Tice H."/>
            <person name="Pitluck S."/>
            <person name="Clum A."/>
            <person name="Schmutz J."/>
            <person name="Larimer F."/>
            <person name="Land M."/>
            <person name="Hauser L."/>
            <person name="Kyrpides N."/>
            <person name="Mikhailova N."/>
            <person name="Sieprawska-Lupa M."/>
            <person name="Whitman W.B."/>
            <person name="Richardson P."/>
        </authorList>
    </citation>
    <scope>NUCLEOTIDE SEQUENCE [LARGE SCALE GENOMIC DNA]</scope>
    <source>
        <strain evidence="19">C6</strain>
    </source>
</reference>
<dbReference type="PANTHER" id="PTHR43185:SF1">
    <property type="entry name" value="FE(2+) TRANSPORTER FEOB"/>
    <property type="match status" value="1"/>
</dbReference>
<feature type="binding site" evidence="15">
    <location>
        <begin position="120"/>
        <end position="123"/>
    </location>
    <ligand>
        <name>GTP</name>
        <dbReference type="ChEBI" id="CHEBI:37565"/>
        <label>1</label>
    </ligand>
</feature>
<dbReference type="PANTHER" id="PTHR43185">
    <property type="entry name" value="FERROUS IRON TRANSPORT PROTEIN B"/>
    <property type="match status" value="1"/>
</dbReference>
<evidence type="ECO:0000256" key="1">
    <source>
        <dbReference type="ARBA" id="ARBA00004429"/>
    </source>
</evidence>
<feature type="binding site" evidence="15">
    <location>
        <begin position="36"/>
        <end position="40"/>
    </location>
    <ligand>
        <name>GTP</name>
        <dbReference type="ChEBI" id="CHEBI:37565"/>
        <label>1</label>
    </ligand>
</feature>
<feature type="binding site" evidence="16">
    <location>
        <position position="22"/>
    </location>
    <ligand>
        <name>Mg(2+)</name>
        <dbReference type="ChEBI" id="CHEBI:18420"/>
        <label>1</label>
    </ligand>
</feature>
<dbReference type="SUPFAM" id="SSF52540">
    <property type="entry name" value="P-loop containing nucleoside triphosphate hydrolases"/>
    <property type="match status" value="1"/>
</dbReference>
<dbReference type="PRINTS" id="PR00326">
    <property type="entry name" value="GTP1OBG"/>
</dbReference>